<feature type="domain" description="Ribosomal RNA methyltransferase FtsJ" evidence="5">
    <location>
        <begin position="20"/>
        <end position="198"/>
    </location>
</feature>
<dbReference type="GO" id="GO:0016435">
    <property type="term" value="F:rRNA (guanine) methyltransferase activity"/>
    <property type="evidence" value="ECO:0007669"/>
    <property type="project" value="TreeGrafter"/>
</dbReference>
<dbReference type="GO" id="GO:0005730">
    <property type="term" value="C:nucleolus"/>
    <property type="evidence" value="ECO:0007669"/>
    <property type="project" value="TreeGrafter"/>
</dbReference>
<dbReference type="InterPro" id="IPR015507">
    <property type="entry name" value="rRNA-MeTfrase_E"/>
</dbReference>
<keyword evidence="3" id="KW-0808">Transferase</keyword>
<accession>A9BKG2</accession>
<dbReference type="InterPro" id="IPR002877">
    <property type="entry name" value="RNA_MeTrfase_FtsJ_dom"/>
</dbReference>
<sequence length="317" mass="36740">MFLKKERKDLYYFLSKKYFFRSRAAFKLIELNQKFRFLDKSRGVLDLCAAPGGWLQVVQKVVSPGSLIIGVDAKKILPIKGCNMFKGDITSRGCLEPILKLKNWKNKRLDVVLHDGAPRTGTSWVRDALNQNSLSLNAFKLAVNCIEKGGWFVSKIFCSGNFHGLLFVLRFFFKKIKIFKPRASRLTSAETYLICKDFFLPTKLDQNLLKGKFIFGTPSEKKNNIFKIKSIEKKKIKNKEILNFLPFFRKKEKKVIESFDFYISGDESLCIFGFSFFGKMLFSPTKGRRKKVQSEITILLLISNLMDYFFKIKKKLS</sequence>
<geneLocation type="nucleomorph" evidence="6"/>
<evidence type="ECO:0000256" key="2">
    <source>
        <dbReference type="ARBA" id="ARBA00022603"/>
    </source>
</evidence>
<evidence type="ECO:0000256" key="4">
    <source>
        <dbReference type="ARBA" id="ARBA00022691"/>
    </source>
</evidence>
<name>A9BKG2_HEMAN</name>
<evidence type="ECO:0000259" key="5">
    <source>
        <dbReference type="Pfam" id="PF01728"/>
    </source>
</evidence>
<dbReference type="SUPFAM" id="SSF53335">
    <property type="entry name" value="S-adenosyl-L-methionine-dependent methyltransferases"/>
    <property type="match status" value="1"/>
</dbReference>
<proteinExistence type="inferred from homology"/>
<keyword evidence="4" id="KW-0949">S-adenosyl-L-methionine</keyword>
<evidence type="ECO:0000313" key="6">
    <source>
        <dbReference type="EMBL" id="ABW97995.1"/>
    </source>
</evidence>
<dbReference type="GO" id="GO:0000466">
    <property type="term" value="P:maturation of 5.8S rRNA from tricistronic rRNA transcript (SSU-rRNA, 5.8S rRNA, LSU-rRNA)"/>
    <property type="evidence" value="ECO:0007669"/>
    <property type="project" value="TreeGrafter"/>
</dbReference>
<gene>
    <name evidence="6" type="ORF">HAN_1g158</name>
</gene>
<protein>
    <submittedName>
        <fullName evidence="6">Sbp1</fullName>
    </submittedName>
</protein>
<keyword evidence="2" id="KW-0489">Methyltransferase</keyword>
<evidence type="ECO:0000256" key="1">
    <source>
        <dbReference type="ARBA" id="ARBA00022552"/>
    </source>
</evidence>
<dbReference type="GO" id="GO:0030687">
    <property type="term" value="C:preribosome, large subunit precursor"/>
    <property type="evidence" value="ECO:0007669"/>
    <property type="project" value="TreeGrafter"/>
</dbReference>
<reference evidence="6 7" key="1">
    <citation type="journal article" date="2007" name="Proc. Natl. Acad. Sci. U.S.A.">
        <title>Nucleomorph genome of Hemiselmis andersenii reveals complete intron loss and compaction as a driver of protein structure and function.</title>
        <authorList>
            <person name="Lane C.E."/>
            <person name="van den Heuvel K."/>
            <person name="Kozera C."/>
            <person name="Curtis B.A."/>
            <person name="Parsons B.J."/>
            <person name="Bowman S."/>
            <person name="Archibald J.M."/>
        </authorList>
    </citation>
    <scope>NUCLEOTIDE SEQUENCE [LARGE SCALE GENOMIC DNA]</scope>
    <source>
        <strain evidence="6 7">CCMP644</strain>
    </source>
</reference>
<dbReference type="Pfam" id="PF01728">
    <property type="entry name" value="FtsJ"/>
    <property type="match status" value="1"/>
</dbReference>
<dbReference type="InterPro" id="IPR029063">
    <property type="entry name" value="SAM-dependent_MTases_sf"/>
</dbReference>
<evidence type="ECO:0000313" key="7">
    <source>
        <dbReference type="Proteomes" id="UP000243127"/>
    </source>
</evidence>
<dbReference type="GO" id="GO:0000463">
    <property type="term" value="P:maturation of LSU-rRNA from tricistronic rRNA transcript (SSU-rRNA, 5.8S rRNA, LSU-rRNA)"/>
    <property type="evidence" value="ECO:0007669"/>
    <property type="project" value="TreeGrafter"/>
</dbReference>
<organism evidence="6 7">
    <name type="scientific">Hemiselmis andersenii</name>
    <name type="common">Cryptophyte alga</name>
    <dbReference type="NCBI Taxonomy" id="464988"/>
    <lineage>
        <taxon>Eukaryota</taxon>
        <taxon>Cryptophyceae</taxon>
        <taxon>Cryptomonadales</taxon>
        <taxon>Hemiselmidaceae</taxon>
        <taxon>Hemiselmis</taxon>
    </lineage>
</organism>
<dbReference type="EMBL" id="CP000881">
    <property type="protein sequence ID" value="ABW97995.1"/>
    <property type="molecule type" value="Genomic_DNA"/>
</dbReference>
<keyword evidence="1" id="KW-0698">rRNA processing</keyword>
<dbReference type="GO" id="GO:0008650">
    <property type="term" value="F:rRNA (uridine-2'-O-)-methyltransferase activity"/>
    <property type="evidence" value="ECO:0007669"/>
    <property type="project" value="TreeGrafter"/>
</dbReference>
<dbReference type="HAMAP" id="MF_01547">
    <property type="entry name" value="RNA_methyltr_E"/>
    <property type="match status" value="1"/>
</dbReference>
<dbReference type="Gene3D" id="3.40.50.150">
    <property type="entry name" value="Vaccinia Virus protein VP39"/>
    <property type="match status" value="1"/>
</dbReference>
<dbReference type="PANTHER" id="PTHR10920:SF13">
    <property type="entry name" value="PRE-RRNA 2'-O-RIBOSE RNA METHYLTRANSFERASE FTSJ3"/>
    <property type="match status" value="1"/>
</dbReference>
<keyword evidence="6" id="KW-0542">Nucleomorph</keyword>
<dbReference type="RefSeq" id="XP_001712320.1">
    <property type="nucleotide sequence ID" value="XM_001712268.1"/>
</dbReference>
<dbReference type="PANTHER" id="PTHR10920">
    <property type="entry name" value="RIBOSOMAL RNA METHYLTRANSFERASE"/>
    <property type="match status" value="1"/>
</dbReference>
<dbReference type="InterPro" id="IPR050082">
    <property type="entry name" value="RNA_methyltr_RlmE"/>
</dbReference>
<dbReference type="GeneID" id="5739763"/>
<evidence type="ECO:0000256" key="3">
    <source>
        <dbReference type="ARBA" id="ARBA00022679"/>
    </source>
</evidence>
<dbReference type="AlphaFoldDB" id="A9BKG2"/>
<dbReference type="Proteomes" id="UP000243127">
    <property type="component" value="Nucleomorph 1"/>
</dbReference>